<keyword evidence="1" id="KW-1133">Transmembrane helix</keyword>
<name>A0A5A8E2M3_CAFRO</name>
<feature type="transmembrane region" description="Helical" evidence="1">
    <location>
        <begin position="229"/>
        <end position="253"/>
    </location>
</feature>
<keyword evidence="1" id="KW-0472">Membrane</keyword>
<reference evidence="2 3" key="1">
    <citation type="submission" date="2019-07" db="EMBL/GenBank/DDBJ databases">
        <title>Genomes of Cafeteria roenbergensis.</title>
        <authorList>
            <person name="Fischer M.G."/>
            <person name="Hackl T."/>
            <person name="Roman M."/>
        </authorList>
    </citation>
    <scope>NUCLEOTIDE SEQUENCE [LARGE SCALE GENOMIC DNA]</scope>
    <source>
        <strain evidence="2 3">RCC970-E3</strain>
    </source>
</reference>
<evidence type="ECO:0000313" key="2">
    <source>
        <dbReference type="EMBL" id="KAA0171214.1"/>
    </source>
</evidence>
<evidence type="ECO:0000256" key="1">
    <source>
        <dbReference type="SAM" id="Phobius"/>
    </source>
</evidence>
<organism evidence="2 3">
    <name type="scientific">Cafeteria roenbergensis</name>
    <name type="common">Marine flagellate</name>
    <dbReference type="NCBI Taxonomy" id="33653"/>
    <lineage>
        <taxon>Eukaryota</taxon>
        <taxon>Sar</taxon>
        <taxon>Stramenopiles</taxon>
        <taxon>Bigyra</taxon>
        <taxon>Opalozoa</taxon>
        <taxon>Bicosoecida</taxon>
        <taxon>Cafeteriaceae</taxon>
        <taxon>Cafeteria</taxon>
    </lineage>
</organism>
<evidence type="ECO:0000313" key="3">
    <source>
        <dbReference type="Proteomes" id="UP000324907"/>
    </source>
</evidence>
<feature type="transmembrane region" description="Helical" evidence="1">
    <location>
        <begin position="54"/>
        <end position="75"/>
    </location>
</feature>
<dbReference type="EMBL" id="VLTL01000008">
    <property type="protein sequence ID" value="KAA0171214.1"/>
    <property type="molecule type" value="Genomic_DNA"/>
</dbReference>
<feature type="transmembrane region" description="Helical" evidence="1">
    <location>
        <begin position="197"/>
        <end position="217"/>
    </location>
</feature>
<comment type="caution">
    <text evidence="2">The sequence shown here is derived from an EMBL/GenBank/DDBJ whole genome shotgun (WGS) entry which is preliminary data.</text>
</comment>
<dbReference type="Proteomes" id="UP000324907">
    <property type="component" value="Unassembled WGS sequence"/>
</dbReference>
<gene>
    <name evidence="2" type="ORF">FNF28_00980</name>
</gene>
<dbReference type="AlphaFoldDB" id="A0A5A8E2M3"/>
<keyword evidence="1" id="KW-0812">Transmembrane</keyword>
<feature type="transmembrane region" description="Helical" evidence="1">
    <location>
        <begin position="350"/>
        <end position="371"/>
    </location>
</feature>
<proteinExistence type="predicted"/>
<protein>
    <submittedName>
        <fullName evidence="2">Uncharacterized protein</fullName>
    </submittedName>
</protein>
<feature type="transmembrane region" description="Helical" evidence="1">
    <location>
        <begin position="23"/>
        <end position="42"/>
    </location>
</feature>
<feature type="transmembrane region" description="Helical" evidence="1">
    <location>
        <begin position="125"/>
        <end position="142"/>
    </location>
</feature>
<sequence>MRPTAASQGRGCGSSLCAVQAKFFAVATVIGFLAGFALPWLAHTASPGEPLVTSWIGTLLLEGSAHVMVSLRLYYYVGPRAFRECTWTVWLTAGILARTVLAIGRPGQRATEALLRRRSPVCPPPFMTAVAGVVFAAHMLLFSQLEGIQSAFRGQARAPGMAALGVVVFFIVLVLPMLAITFDAARRNSPRRRLDPGTTLVVLMVLSMTPHAMGLALREALLATARGSLIRLVVTQATVLFCTALTWVMELAAQAMTPIEAERQPLLVAADVMLTVFLNLVTAQELAVGTVEFWLTLAVRCAGLLFMDTRLWEDVQSLFTNKRRWFRFVTARLGWLAVQRADRVLVSEQLALVISAAYLTGGAAGALAGFVSAQEATAAENPREVVGRVTAFAVIFVGISIMVPVVRYLTYAKLARARLKSAAVSILGSCTVLNLVKDRHAAHRIAGVAAAGGSFFGDDCKRWALWGSWASSVALGVKAIS</sequence>
<feature type="transmembrane region" description="Helical" evidence="1">
    <location>
        <begin position="162"/>
        <end position="185"/>
    </location>
</feature>
<feature type="transmembrane region" description="Helical" evidence="1">
    <location>
        <begin position="391"/>
        <end position="410"/>
    </location>
</feature>
<accession>A0A5A8E2M3</accession>